<dbReference type="Proteomes" id="UP000726136">
    <property type="component" value="Unassembled WGS sequence"/>
</dbReference>
<evidence type="ECO:0000313" key="1">
    <source>
        <dbReference type="EMBL" id="MBF4377423.1"/>
    </source>
</evidence>
<accession>A0ABR9ZG37</accession>
<dbReference type="EMBL" id="RDPI01001740">
    <property type="protein sequence ID" value="MBF4377423.1"/>
    <property type="molecule type" value="Genomic_DNA"/>
</dbReference>
<comment type="caution">
    <text evidence="1">The sequence shown here is derived from an EMBL/GenBank/DDBJ whole genome shotgun (WGS) entry which is preliminary data.</text>
</comment>
<evidence type="ECO:0000313" key="2">
    <source>
        <dbReference type="Proteomes" id="UP000726136"/>
    </source>
</evidence>
<feature type="non-terminal residue" evidence="1">
    <location>
        <position position="1"/>
    </location>
</feature>
<name>A0ABR9ZG37_VIBAN</name>
<proteinExistence type="predicted"/>
<reference evidence="1 2" key="1">
    <citation type="journal article" date="2021" name="PeerJ">
        <title>Analysis of 44 Vibrio anguillarum genomes reveals high genetic diversity.</title>
        <authorList>
            <person name="Hansen M.J."/>
            <person name="Dalsgaard I."/>
        </authorList>
    </citation>
    <scope>NUCLEOTIDE SEQUENCE [LARGE SCALE GENOMIC DNA]</scope>
    <source>
        <strain evidence="1 2">040915-1/1B</strain>
    </source>
</reference>
<gene>
    <name evidence="1" type="ORF">EAY46_31105</name>
</gene>
<protein>
    <submittedName>
        <fullName evidence="1">Uncharacterized protein</fullName>
    </submittedName>
</protein>
<sequence length="171" mass="19885">IKFDTIQSDGVIDSPVDELIKLNSVLRYEKLYDQVVESYLDFKVNLYKRVLAFSAQNGFYLSDMHIKNYEDNSHLNRLLFNFLNFGKLYVDKFYLPENRFSEKSCYIFDVTGNSCDLELAKKFKESEKEKNLGFFVGIELRNVSQHRDLVINGSVQSVSVKSDEKSVNVSF</sequence>
<feature type="non-terminal residue" evidence="1">
    <location>
        <position position="171"/>
    </location>
</feature>
<organism evidence="1 2">
    <name type="scientific">Vibrio anguillarum</name>
    <name type="common">Listonella anguillarum</name>
    <dbReference type="NCBI Taxonomy" id="55601"/>
    <lineage>
        <taxon>Bacteria</taxon>
        <taxon>Pseudomonadati</taxon>
        <taxon>Pseudomonadota</taxon>
        <taxon>Gammaproteobacteria</taxon>
        <taxon>Vibrionales</taxon>
        <taxon>Vibrionaceae</taxon>
        <taxon>Vibrio</taxon>
    </lineage>
</organism>
<dbReference type="RefSeq" id="WP_194665413.1">
    <property type="nucleotide sequence ID" value="NZ_RDPI01001740.1"/>
</dbReference>
<keyword evidence="2" id="KW-1185">Reference proteome</keyword>